<keyword evidence="2" id="KW-1185">Reference proteome</keyword>
<accession>A0A8H4AM37</accession>
<gene>
    <name evidence="1" type="ORF">F8M41_018060</name>
</gene>
<dbReference type="AlphaFoldDB" id="A0A8H4AM37"/>
<reference evidence="1 2" key="1">
    <citation type="journal article" date="2019" name="Environ. Microbiol.">
        <title>At the nexus of three kingdoms: the genome of the mycorrhizal fungus Gigaspora margarita provides insights into plant, endobacterial and fungal interactions.</title>
        <authorList>
            <person name="Venice F."/>
            <person name="Ghignone S."/>
            <person name="Salvioli di Fossalunga A."/>
            <person name="Amselem J."/>
            <person name="Novero M."/>
            <person name="Xianan X."/>
            <person name="Sedzielewska Toro K."/>
            <person name="Morin E."/>
            <person name="Lipzen A."/>
            <person name="Grigoriev I.V."/>
            <person name="Henrissat B."/>
            <person name="Martin F.M."/>
            <person name="Bonfante P."/>
        </authorList>
    </citation>
    <scope>NUCLEOTIDE SEQUENCE [LARGE SCALE GENOMIC DNA]</scope>
    <source>
        <strain evidence="1 2">BEG34</strain>
    </source>
</reference>
<evidence type="ECO:0000313" key="2">
    <source>
        <dbReference type="Proteomes" id="UP000439903"/>
    </source>
</evidence>
<dbReference type="Proteomes" id="UP000439903">
    <property type="component" value="Unassembled WGS sequence"/>
</dbReference>
<dbReference type="EMBL" id="WTPW01000429">
    <property type="protein sequence ID" value="KAF0512127.1"/>
    <property type="molecule type" value="Genomic_DNA"/>
</dbReference>
<protein>
    <submittedName>
        <fullName evidence="1">Uncharacterized protein</fullName>
    </submittedName>
</protein>
<comment type="caution">
    <text evidence="1">The sequence shown here is derived from an EMBL/GenBank/DDBJ whole genome shotgun (WGS) entry which is preliminary data.</text>
</comment>
<dbReference type="OrthoDB" id="2441993at2759"/>
<proteinExistence type="predicted"/>
<name>A0A8H4AM37_GIGMA</name>
<evidence type="ECO:0000313" key="1">
    <source>
        <dbReference type="EMBL" id="KAF0512127.1"/>
    </source>
</evidence>
<organism evidence="1 2">
    <name type="scientific">Gigaspora margarita</name>
    <dbReference type="NCBI Taxonomy" id="4874"/>
    <lineage>
        <taxon>Eukaryota</taxon>
        <taxon>Fungi</taxon>
        <taxon>Fungi incertae sedis</taxon>
        <taxon>Mucoromycota</taxon>
        <taxon>Glomeromycotina</taxon>
        <taxon>Glomeromycetes</taxon>
        <taxon>Diversisporales</taxon>
        <taxon>Gigasporaceae</taxon>
        <taxon>Gigaspora</taxon>
    </lineage>
</organism>
<sequence>MSGRTIRTQPQIYNGQPRRLQNINIVGQLPRSQNNANQINNAFINQKYNDLINGTDPFNRMQCSLQEETQFSTSLFSGISFT</sequence>